<dbReference type="InterPro" id="IPR037923">
    <property type="entry name" value="HTH-like"/>
</dbReference>
<sequence>MSKKKKAIPVNSLAEEYAAGIAIGKMVYDPSQSLETINHSHRHDYHIFLLIQKGSAHMEVDFAQQRIKAPSLLYIHPSQVHRILKIKKGEFYLLGIKGENIYPEYLKTLEQVILPAQPLPLPKETLPVFKQALELCIVLFERKQDKGYIATLKAYCNALISLIVSQYLLQTTSINPPSRFEAVTKAFKVLLERDFQSLKRPSHYAEALHISTPYLNECLRNATGYPVSYHIQQRIILEAKRLLYHSNKSVKEIAAELGYEDYAYFSRFFTKATGMAASAFRKQNFD</sequence>
<dbReference type="GO" id="GO:0003700">
    <property type="term" value="F:DNA-binding transcription factor activity"/>
    <property type="evidence" value="ECO:0007669"/>
    <property type="project" value="InterPro"/>
</dbReference>
<dbReference type="RefSeq" id="WP_184175274.1">
    <property type="nucleotide sequence ID" value="NZ_JACHGF010000005.1"/>
</dbReference>
<proteinExistence type="predicted"/>
<dbReference type="SUPFAM" id="SSF51215">
    <property type="entry name" value="Regulatory protein AraC"/>
    <property type="match status" value="1"/>
</dbReference>
<gene>
    <name evidence="5" type="ORF">HNQ92_003431</name>
</gene>
<dbReference type="InterPro" id="IPR018060">
    <property type="entry name" value="HTH_AraC"/>
</dbReference>
<dbReference type="InterPro" id="IPR014710">
    <property type="entry name" value="RmlC-like_jellyroll"/>
</dbReference>
<dbReference type="SUPFAM" id="SSF46689">
    <property type="entry name" value="Homeodomain-like"/>
    <property type="match status" value="1"/>
</dbReference>
<dbReference type="Pfam" id="PF12833">
    <property type="entry name" value="HTH_18"/>
    <property type="match status" value="1"/>
</dbReference>
<keyword evidence="3" id="KW-0804">Transcription</keyword>
<dbReference type="Proteomes" id="UP000557307">
    <property type="component" value="Unassembled WGS sequence"/>
</dbReference>
<dbReference type="InterPro" id="IPR003313">
    <property type="entry name" value="AraC-bd"/>
</dbReference>
<evidence type="ECO:0000256" key="2">
    <source>
        <dbReference type="ARBA" id="ARBA00023125"/>
    </source>
</evidence>
<dbReference type="PROSITE" id="PS01124">
    <property type="entry name" value="HTH_ARAC_FAMILY_2"/>
    <property type="match status" value="1"/>
</dbReference>
<keyword evidence="5" id="KW-0413">Isomerase</keyword>
<dbReference type="Gene3D" id="2.60.120.10">
    <property type="entry name" value="Jelly Rolls"/>
    <property type="match status" value="1"/>
</dbReference>
<reference evidence="5 6" key="1">
    <citation type="submission" date="2020-08" db="EMBL/GenBank/DDBJ databases">
        <title>Genomic Encyclopedia of Type Strains, Phase IV (KMG-IV): sequencing the most valuable type-strain genomes for metagenomic binning, comparative biology and taxonomic classification.</title>
        <authorList>
            <person name="Goeker M."/>
        </authorList>
    </citation>
    <scope>NUCLEOTIDE SEQUENCE [LARGE SCALE GENOMIC DNA]</scope>
    <source>
        <strain evidence="5 6">DSM 105074</strain>
    </source>
</reference>
<feature type="domain" description="HTH araC/xylS-type" evidence="4">
    <location>
        <begin position="185"/>
        <end position="283"/>
    </location>
</feature>
<dbReference type="PANTHER" id="PTHR43280">
    <property type="entry name" value="ARAC-FAMILY TRANSCRIPTIONAL REGULATOR"/>
    <property type="match status" value="1"/>
</dbReference>
<comment type="caution">
    <text evidence="5">The sequence shown here is derived from an EMBL/GenBank/DDBJ whole genome shotgun (WGS) entry which is preliminary data.</text>
</comment>
<evidence type="ECO:0000313" key="6">
    <source>
        <dbReference type="Proteomes" id="UP000557307"/>
    </source>
</evidence>
<evidence type="ECO:0000313" key="5">
    <source>
        <dbReference type="EMBL" id="MBB5285274.1"/>
    </source>
</evidence>
<dbReference type="GO" id="GO:0016853">
    <property type="term" value="F:isomerase activity"/>
    <property type="evidence" value="ECO:0007669"/>
    <property type="project" value="UniProtKB-KW"/>
</dbReference>
<dbReference type="Pfam" id="PF02311">
    <property type="entry name" value="AraC_binding"/>
    <property type="match status" value="1"/>
</dbReference>
<evidence type="ECO:0000256" key="3">
    <source>
        <dbReference type="ARBA" id="ARBA00023163"/>
    </source>
</evidence>
<evidence type="ECO:0000256" key="1">
    <source>
        <dbReference type="ARBA" id="ARBA00023015"/>
    </source>
</evidence>
<dbReference type="Gene3D" id="1.10.10.60">
    <property type="entry name" value="Homeodomain-like"/>
    <property type="match status" value="1"/>
</dbReference>
<name>A0A840TPJ7_9BACT</name>
<accession>A0A840TPJ7</accession>
<dbReference type="InterPro" id="IPR009057">
    <property type="entry name" value="Homeodomain-like_sf"/>
</dbReference>
<keyword evidence="6" id="KW-1185">Reference proteome</keyword>
<dbReference type="PANTHER" id="PTHR43280:SF32">
    <property type="entry name" value="TRANSCRIPTIONAL REGULATORY PROTEIN"/>
    <property type="match status" value="1"/>
</dbReference>
<dbReference type="AlphaFoldDB" id="A0A840TPJ7"/>
<dbReference type="SMART" id="SM00342">
    <property type="entry name" value="HTH_ARAC"/>
    <property type="match status" value="1"/>
</dbReference>
<dbReference type="GO" id="GO:0043565">
    <property type="term" value="F:sequence-specific DNA binding"/>
    <property type="evidence" value="ECO:0007669"/>
    <property type="project" value="InterPro"/>
</dbReference>
<dbReference type="EMBL" id="JACHGF010000005">
    <property type="protein sequence ID" value="MBB5285274.1"/>
    <property type="molecule type" value="Genomic_DNA"/>
</dbReference>
<organism evidence="5 6">
    <name type="scientific">Rhabdobacter roseus</name>
    <dbReference type="NCBI Taxonomy" id="1655419"/>
    <lineage>
        <taxon>Bacteria</taxon>
        <taxon>Pseudomonadati</taxon>
        <taxon>Bacteroidota</taxon>
        <taxon>Cytophagia</taxon>
        <taxon>Cytophagales</taxon>
        <taxon>Cytophagaceae</taxon>
        <taxon>Rhabdobacter</taxon>
    </lineage>
</organism>
<keyword evidence="2 5" id="KW-0238">DNA-binding</keyword>
<evidence type="ECO:0000259" key="4">
    <source>
        <dbReference type="PROSITE" id="PS01124"/>
    </source>
</evidence>
<keyword evidence="1" id="KW-0805">Transcription regulation</keyword>
<protein>
    <submittedName>
        <fullName evidence="5">AraC-like DNA-binding protein/mannose-6-phosphate isomerase-like protein (Cupin superfamily)</fullName>
    </submittedName>
</protein>